<evidence type="ECO:0000313" key="2">
    <source>
        <dbReference type="EMBL" id="MFI7589469.1"/>
    </source>
</evidence>
<feature type="transmembrane region" description="Helical" evidence="1">
    <location>
        <begin position="101"/>
        <end position="128"/>
    </location>
</feature>
<evidence type="ECO:0008006" key="4">
    <source>
        <dbReference type="Google" id="ProtNLM"/>
    </source>
</evidence>
<keyword evidence="3" id="KW-1185">Reference proteome</keyword>
<keyword evidence="1" id="KW-0812">Transmembrane</keyword>
<keyword evidence="1" id="KW-0472">Membrane</keyword>
<feature type="transmembrane region" description="Helical" evidence="1">
    <location>
        <begin position="140"/>
        <end position="162"/>
    </location>
</feature>
<organism evidence="2 3">
    <name type="scientific">Spongisporangium articulatum</name>
    <dbReference type="NCBI Taxonomy" id="3362603"/>
    <lineage>
        <taxon>Bacteria</taxon>
        <taxon>Bacillati</taxon>
        <taxon>Actinomycetota</taxon>
        <taxon>Actinomycetes</taxon>
        <taxon>Kineosporiales</taxon>
        <taxon>Kineosporiaceae</taxon>
        <taxon>Spongisporangium</taxon>
    </lineage>
</organism>
<evidence type="ECO:0000256" key="1">
    <source>
        <dbReference type="SAM" id="Phobius"/>
    </source>
</evidence>
<dbReference type="RefSeq" id="WP_398284057.1">
    <property type="nucleotide sequence ID" value="NZ_JBITLV010000007.1"/>
</dbReference>
<feature type="transmembrane region" description="Helical" evidence="1">
    <location>
        <begin position="314"/>
        <end position="335"/>
    </location>
</feature>
<dbReference type="Proteomes" id="UP001612915">
    <property type="component" value="Unassembled WGS sequence"/>
</dbReference>
<feature type="transmembrane region" description="Helical" evidence="1">
    <location>
        <begin position="218"/>
        <end position="238"/>
    </location>
</feature>
<proteinExistence type="predicted"/>
<evidence type="ECO:0000313" key="3">
    <source>
        <dbReference type="Proteomes" id="UP001612915"/>
    </source>
</evidence>
<reference evidence="2 3" key="1">
    <citation type="submission" date="2024-10" db="EMBL/GenBank/DDBJ databases">
        <title>The Natural Products Discovery Center: Release of the First 8490 Sequenced Strains for Exploring Actinobacteria Biosynthetic Diversity.</title>
        <authorList>
            <person name="Kalkreuter E."/>
            <person name="Kautsar S.A."/>
            <person name="Yang D."/>
            <person name="Bader C.D."/>
            <person name="Teijaro C.N."/>
            <person name="Fluegel L."/>
            <person name="Davis C.M."/>
            <person name="Simpson J.R."/>
            <person name="Lauterbach L."/>
            <person name="Steele A.D."/>
            <person name="Gui C."/>
            <person name="Meng S."/>
            <person name="Li G."/>
            <person name="Viehrig K."/>
            <person name="Ye F."/>
            <person name="Su P."/>
            <person name="Kiefer A.F."/>
            <person name="Nichols A."/>
            <person name="Cepeda A.J."/>
            <person name="Yan W."/>
            <person name="Fan B."/>
            <person name="Jiang Y."/>
            <person name="Adhikari A."/>
            <person name="Zheng C.-J."/>
            <person name="Schuster L."/>
            <person name="Cowan T.M."/>
            <person name="Smanski M.J."/>
            <person name="Chevrette M.G."/>
            <person name="De Carvalho L.P.S."/>
            <person name="Shen B."/>
        </authorList>
    </citation>
    <scope>NUCLEOTIDE SEQUENCE [LARGE SCALE GENOMIC DNA]</scope>
    <source>
        <strain evidence="2 3">NPDC049639</strain>
    </source>
</reference>
<feature type="transmembrane region" description="Helical" evidence="1">
    <location>
        <begin position="174"/>
        <end position="198"/>
    </location>
</feature>
<sequence length="500" mass="51242">MSAVSPSAWAQTGALVRFRAARAGPRVAVGLGVIVGLLLAAAPVGTLLPSDGVAQARLLLPTAWLGFGVTVLIAAATGGSRMLVPRDGLVAVPVEPGTEHLVALLLAPLNLAWIVETLGLLALAGWVYGEGRLTVTMLPGLALTLLWVLACTVVAQCAGWLVELARTTRSGPWLLRGLVVVAIGGGLTLAVAGAWPALLDSSPLVGLAFAGLSGTAPLRWAVVAGGLLVATLLGLLAGPPLVRRVQRRPPRDLVSVESRTYPARPDPASLLAGSLRIDRAGVWRSAPLRRGLATLAVAPGAAAAAAGLDWPMLVLMPGLVAAGAGLLFGVNAFSLDGRGALWRESLPGGARDWLRARFLVIAEISLGAALLATVLGALRAPTPHPADVVAVVAAAVATTAQVLGACARWSLRHPYAAHLREPRDQPAPPLAMAGYSARLAIRTTVVGLLLSACARGDLATYAALIGVAVTCWSLRPVARALEEWQRGDVRARVVATVAAG</sequence>
<dbReference type="EMBL" id="JBITLV010000007">
    <property type="protein sequence ID" value="MFI7589469.1"/>
    <property type="molecule type" value="Genomic_DNA"/>
</dbReference>
<accession>A0ABW8ASU1</accession>
<name>A0ABW8ASU1_9ACTN</name>
<feature type="transmembrane region" description="Helical" evidence="1">
    <location>
        <begin position="356"/>
        <end position="378"/>
    </location>
</feature>
<gene>
    <name evidence="2" type="ORF">ACIB24_20585</name>
</gene>
<feature type="transmembrane region" description="Helical" evidence="1">
    <location>
        <begin position="27"/>
        <end position="46"/>
    </location>
</feature>
<feature type="transmembrane region" description="Helical" evidence="1">
    <location>
        <begin position="291"/>
        <end position="308"/>
    </location>
</feature>
<feature type="transmembrane region" description="Helical" evidence="1">
    <location>
        <begin position="58"/>
        <end position="80"/>
    </location>
</feature>
<keyword evidence="1" id="KW-1133">Transmembrane helix</keyword>
<comment type="caution">
    <text evidence="2">The sequence shown here is derived from an EMBL/GenBank/DDBJ whole genome shotgun (WGS) entry which is preliminary data.</text>
</comment>
<protein>
    <recommendedName>
        <fullName evidence="4">ABC-2 type transport system permease protein</fullName>
    </recommendedName>
</protein>
<feature type="transmembrane region" description="Helical" evidence="1">
    <location>
        <begin position="390"/>
        <end position="411"/>
    </location>
</feature>